<proteinExistence type="inferred from homology"/>
<reference evidence="5 6" key="1">
    <citation type="submission" date="2018-07" db="EMBL/GenBank/DDBJ databases">
        <title>Genome sequencing of oomycete isolates from Chile give support for New Zealand origin for Phytophthora kernoviae and make available the first Nothophytophthora sp. genome.</title>
        <authorList>
            <person name="Studholme D.J."/>
            <person name="Sanfuentes E."/>
            <person name="Panda P."/>
            <person name="Hill R."/>
            <person name="Sambles C."/>
            <person name="Grant M."/>
            <person name="Williams N.M."/>
            <person name="Mcdougal R.L."/>
        </authorList>
    </citation>
    <scope>NUCLEOTIDE SEQUENCE [LARGE SCALE GENOMIC DNA]</scope>
    <source>
        <strain evidence="4">Chile6</strain>
        <strain evidence="3">Chile7</strain>
    </source>
</reference>
<comment type="caution">
    <text evidence="4">The sequence shown here is derived from an EMBL/GenBank/DDBJ whole genome shotgun (WGS) entry which is preliminary data.</text>
</comment>
<dbReference type="AlphaFoldDB" id="A0A3F2RDE8"/>
<gene>
    <name evidence="3" type="ORF">BBJ29_009532</name>
    <name evidence="4" type="ORF">BBP00_00009148</name>
</gene>
<evidence type="ECO:0000259" key="2">
    <source>
        <dbReference type="Pfam" id="PF04106"/>
    </source>
</evidence>
<dbReference type="GO" id="GO:0034045">
    <property type="term" value="C:phagophore assembly site membrane"/>
    <property type="evidence" value="ECO:0007669"/>
    <property type="project" value="UniProtKB-SubCell"/>
</dbReference>
<evidence type="ECO:0000256" key="1">
    <source>
        <dbReference type="RuleBase" id="RU361202"/>
    </source>
</evidence>
<feature type="domain" description="Autophagy protein ATG5 UblB" evidence="2">
    <location>
        <begin position="63"/>
        <end position="149"/>
    </location>
</feature>
<evidence type="ECO:0000313" key="6">
    <source>
        <dbReference type="Proteomes" id="UP000284657"/>
    </source>
</evidence>
<protein>
    <recommendedName>
        <fullName evidence="1">Autophagy protein 5</fullName>
    </recommendedName>
</protein>
<keyword evidence="1" id="KW-0832">Ubl conjugation</keyword>
<dbReference type="PANTHER" id="PTHR13040:SF2">
    <property type="entry name" value="AUTOPHAGY PROTEIN 5"/>
    <property type="match status" value="1"/>
</dbReference>
<dbReference type="OrthoDB" id="272162at2759"/>
<comment type="similarity">
    <text evidence="1">Belongs to the ATG5 family.</text>
</comment>
<accession>A0A3F2RDE8</accession>
<dbReference type="Proteomes" id="UP000277300">
    <property type="component" value="Unassembled WGS sequence"/>
</dbReference>
<dbReference type="GO" id="GO:0061908">
    <property type="term" value="C:phagophore"/>
    <property type="evidence" value="ECO:0007669"/>
    <property type="project" value="TreeGrafter"/>
</dbReference>
<evidence type="ECO:0000313" key="4">
    <source>
        <dbReference type="EMBL" id="RLN53894.1"/>
    </source>
</evidence>
<comment type="subcellular location">
    <subcellularLocation>
        <location evidence="1">Preautophagosomal structure membrane</location>
        <topology evidence="1">Peripheral membrane protein</topology>
    </subcellularLocation>
</comment>
<dbReference type="GO" id="GO:0034274">
    <property type="term" value="C:Atg12-Atg5-Atg16 complex"/>
    <property type="evidence" value="ECO:0007669"/>
    <property type="project" value="TreeGrafter"/>
</dbReference>
<dbReference type="GO" id="GO:0044233">
    <property type="term" value="C:mitochondria-associated endoplasmic reticulum membrane contact site"/>
    <property type="evidence" value="ECO:0007669"/>
    <property type="project" value="TreeGrafter"/>
</dbReference>
<keyword evidence="1" id="KW-0072">Autophagy</keyword>
<keyword evidence="1" id="KW-1017">Isopeptide bond</keyword>
<evidence type="ECO:0000313" key="5">
    <source>
        <dbReference type="Proteomes" id="UP000277300"/>
    </source>
</evidence>
<name>A0A3F2RDE8_9STRA</name>
<dbReference type="EMBL" id="MBAD02001547">
    <property type="protein sequence ID" value="RLN53711.1"/>
    <property type="molecule type" value="Genomic_DNA"/>
</dbReference>
<comment type="function">
    <text evidence="1">Involved in autophagic vesicle formation.</text>
</comment>
<dbReference type="GO" id="GO:0005776">
    <property type="term" value="C:autophagosome"/>
    <property type="evidence" value="ECO:0007669"/>
    <property type="project" value="TreeGrafter"/>
</dbReference>
<keyword evidence="1" id="KW-0472">Membrane</keyword>
<dbReference type="GO" id="GO:0034727">
    <property type="term" value="P:piecemeal microautophagy of the nucleus"/>
    <property type="evidence" value="ECO:0007669"/>
    <property type="project" value="TreeGrafter"/>
</dbReference>
<dbReference type="GO" id="GO:0000422">
    <property type="term" value="P:autophagy of mitochondrion"/>
    <property type="evidence" value="ECO:0007669"/>
    <property type="project" value="TreeGrafter"/>
</dbReference>
<dbReference type="Gene3D" id="3.10.20.90">
    <property type="entry name" value="Phosphatidylinositol 3-kinase Catalytic Subunit, Chain A, domain 1"/>
    <property type="match status" value="1"/>
</dbReference>
<organism evidence="4 5">
    <name type="scientific">Phytophthora kernoviae</name>
    <dbReference type="NCBI Taxonomy" id="325452"/>
    <lineage>
        <taxon>Eukaryota</taxon>
        <taxon>Sar</taxon>
        <taxon>Stramenopiles</taxon>
        <taxon>Oomycota</taxon>
        <taxon>Peronosporomycetes</taxon>
        <taxon>Peronosporales</taxon>
        <taxon>Peronosporaceae</taxon>
        <taxon>Phytophthora</taxon>
    </lineage>
</organism>
<dbReference type="InterPro" id="IPR007239">
    <property type="entry name" value="Atg5"/>
</dbReference>
<dbReference type="InterPro" id="IPR048318">
    <property type="entry name" value="ATG5_UblB"/>
</dbReference>
<sequence>MSIDAGSEALLRQRVWAGRIPVMFSLDPSEVTTLHAPHDYESYREATHELQLDGGVEISALRHLPLRVHLDDAPAIQMPIAPLQEGREKTLQEVLYYLLPDLFPSDSVSDTQTHNFQLVVHGIPVPPEVSIVALYRSFAYADGFLYVAVLSQES</sequence>
<dbReference type="EMBL" id="MBDO02000568">
    <property type="protein sequence ID" value="RLN53894.1"/>
    <property type="molecule type" value="Genomic_DNA"/>
</dbReference>
<dbReference type="Pfam" id="PF04106">
    <property type="entry name" value="ATG5_UblB"/>
    <property type="match status" value="1"/>
</dbReference>
<dbReference type="Proteomes" id="UP000284657">
    <property type="component" value="Unassembled WGS sequence"/>
</dbReference>
<dbReference type="GO" id="GO:0019776">
    <property type="term" value="F:Atg8-family ligase activity"/>
    <property type="evidence" value="ECO:0007669"/>
    <property type="project" value="TreeGrafter"/>
</dbReference>
<evidence type="ECO:0000313" key="3">
    <source>
        <dbReference type="EMBL" id="RLN53711.1"/>
    </source>
</evidence>
<dbReference type="PANTHER" id="PTHR13040">
    <property type="entry name" value="AUTOPHAGY PROTEIN 5"/>
    <property type="match status" value="1"/>
</dbReference>
<dbReference type="GO" id="GO:0006995">
    <property type="term" value="P:cellular response to nitrogen starvation"/>
    <property type="evidence" value="ECO:0007669"/>
    <property type="project" value="TreeGrafter"/>
</dbReference>
<comment type="subunit">
    <text evidence="1">Conjugated with ATG12.</text>
</comment>